<evidence type="ECO:0008006" key="4">
    <source>
        <dbReference type="Google" id="ProtNLM"/>
    </source>
</evidence>
<keyword evidence="3" id="KW-1185">Reference proteome</keyword>
<feature type="coiled-coil region" evidence="1">
    <location>
        <begin position="241"/>
        <end position="294"/>
    </location>
</feature>
<dbReference type="KEGG" id="vg:26639613"/>
<protein>
    <recommendedName>
        <fullName evidence="4">Virion structural protein</fullName>
    </recommendedName>
</protein>
<accession>A0A0A8J8F4</accession>
<reference evidence="2 3" key="1">
    <citation type="submission" date="2014-12" db="EMBL/GenBank/DDBJ databases">
        <title>Genome analysis of a novel jumbo phage RSL2 infecting the phytopathogen Ralstonia solanacearum.</title>
        <authorList>
            <person name="Kawasaki T."/>
            <person name="Fujie M."/>
            <person name="Chatchawankanphanich O."/>
            <person name="Ogata H."/>
            <person name="Yamada T."/>
        </authorList>
    </citation>
    <scope>NUCLEOTIDE SEQUENCE [LARGE SCALE GENOMIC DNA]</scope>
    <source>
        <strain evidence="2 3">RSL2</strain>
    </source>
</reference>
<dbReference type="RefSeq" id="YP_009213021.1">
    <property type="nucleotide sequence ID" value="NC_028950.1"/>
</dbReference>
<name>A0A0A8J8F4_9CAUD</name>
<dbReference type="OrthoDB" id="30042at10239"/>
<proteinExistence type="predicted"/>
<evidence type="ECO:0000313" key="2">
    <source>
        <dbReference type="EMBL" id="BAQ02700.1"/>
    </source>
</evidence>
<dbReference type="GeneID" id="26639613"/>
<evidence type="ECO:0000256" key="1">
    <source>
        <dbReference type="SAM" id="Coils"/>
    </source>
</evidence>
<dbReference type="Proteomes" id="UP000203794">
    <property type="component" value="Segment"/>
</dbReference>
<dbReference type="EMBL" id="AP014693">
    <property type="protein sequence ID" value="BAQ02700.1"/>
    <property type="molecule type" value="Genomic_DNA"/>
</dbReference>
<keyword evidence="1" id="KW-0175">Coiled coil</keyword>
<organism evidence="2 3">
    <name type="scientific">Ralstonia phage RSL2</name>
    <dbReference type="NCBI Taxonomy" id="1585840"/>
    <lineage>
        <taxon>Viruses</taxon>
        <taxon>Duplodnaviria</taxon>
        <taxon>Heunggongvirae</taxon>
        <taxon>Uroviricota</taxon>
        <taxon>Caudoviricetes</taxon>
        <taxon>Chimalliviridae</taxon>
        <taxon>Chiangmaivirus</taxon>
        <taxon>Chiangmaivirus RSL2</taxon>
    </lineage>
</organism>
<evidence type="ECO:0000313" key="3">
    <source>
        <dbReference type="Proteomes" id="UP000203794"/>
    </source>
</evidence>
<sequence length="296" mass="34049">MNINAYVKSLKGVTSKDEVLSSLEVVQQDLSTKVTPIVSTAAAAFKTTKPKSEMVLGYEERYREAFRLGRNAAVVEDLKERLHKVAKNLDILAQEIRKTMPDTVSQATIDHRSAVMMQLVDNASFLNRFCRKFIEAVTVYETEAIGMYEDYQKDNLTKGEASWVEDRFPFFLEVLEALSDDKFKSKFDEIPNVKVDVDSDDNNALFGRLKMDPFKMGFIPVGLNPFFHIGKWIVEFQAWRYKEAQEDLRRIQSRILLLEEAQAGKSNPQVEKEIKLLRDKSEGLIYKINKAEEEMQ</sequence>